<dbReference type="Gene3D" id="1.10.540.10">
    <property type="entry name" value="Acyl-CoA dehydrogenase/oxidase, N-terminal domain"/>
    <property type="match status" value="1"/>
</dbReference>
<keyword evidence="4" id="KW-0378">Hydrolase</keyword>
<dbReference type="InterPro" id="IPR037069">
    <property type="entry name" value="AcylCoA_DH/ox_N_sf"/>
</dbReference>
<proteinExistence type="predicted"/>
<evidence type="ECO:0000259" key="3">
    <source>
        <dbReference type="Pfam" id="PF08028"/>
    </source>
</evidence>
<dbReference type="GO" id="GO:0016627">
    <property type="term" value="F:oxidoreductase activity, acting on the CH-CH group of donors"/>
    <property type="evidence" value="ECO:0007669"/>
    <property type="project" value="InterPro"/>
</dbReference>
<keyword evidence="1" id="KW-0560">Oxidoreductase</keyword>
<protein>
    <submittedName>
        <fullName evidence="4">Hydrolase</fullName>
    </submittedName>
</protein>
<dbReference type="RefSeq" id="WP_171151883.1">
    <property type="nucleotide sequence ID" value="NZ_JABENB010000001.1"/>
</dbReference>
<evidence type="ECO:0000313" key="4">
    <source>
        <dbReference type="EMBL" id="NNG38289.1"/>
    </source>
</evidence>
<organism evidence="4 5">
    <name type="scientific">Flexivirga aerilata</name>
    <dbReference type="NCBI Taxonomy" id="1656889"/>
    <lineage>
        <taxon>Bacteria</taxon>
        <taxon>Bacillati</taxon>
        <taxon>Actinomycetota</taxon>
        <taxon>Actinomycetes</taxon>
        <taxon>Micrococcales</taxon>
        <taxon>Dermacoccaceae</taxon>
        <taxon>Flexivirga</taxon>
    </lineage>
</organism>
<dbReference type="InterPro" id="IPR009100">
    <property type="entry name" value="AcylCoA_DH/oxidase_NM_dom_sf"/>
</dbReference>
<dbReference type="InterPro" id="IPR013786">
    <property type="entry name" value="AcylCoA_DH/ox_N"/>
</dbReference>
<dbReference type="Gene3D" id="2.40.110.10">
    <property type="entry name" value="Butyryl-CoA Dehydrogenase, subunit A, domain 2"/>
    <property type="match status" value="1"/>
</dbReference>
<dbReference type="PIRSF" id="PIRSF016578">
    <property type="entry name" value="HsaA"/>
    <property type="match status" value="1"/>
</dbReference>
<dbReference type="Gene3D" id="1.20.140.10">
    <property type="entry name" value="Butyryl-CoA Dehydrogenase, subunit A, domain 3"/>
    <property type="match status" value="1"/>
</dbReference>
<sequence length="358" mass="37314">MSAQLDTQRLAGTAAATAAAADRNRALDDLVVREMVDAGITRHFVPAEYGGTAGSHEALLDAVLEVSSRCASAGWVASVLAYSARFGRFLPPEGQAELWTAGPDSLVAGALVPGGTAVATGDTWHVAGRWSYVSAAPWAQWVFACVNDGDDPLFALLPRDQFRVETDWDTVGMRGTASHTIVVADSTVPSYRTFRRSVLLAGATPSRPIAPLRAVSGLTFAAPVAGAGRGALADLLDSAKRPPSPQVAWAAGELDAADLLLRRAATVADHSQDGTVQPGLAARSLRDTALAAQFVAAAIARISAAAGSSGQHAARPIARFTRDVQTAVTHVALRFDTAAAPYLSSLHEAPYDTKERTP</sequence>
<evidence type="ECO:0000256" key="1">
    <source>
        <dbReference type="ARBA" id="ARBA00023002"/>
    </source>
</evidence>
<keyword evidence="5" id="KW-1185">Reference proteome</keyword>
<feature type="domain" description="Acyl-CoA dehydrogenase/oxidase N-terminal" evidence="2">
    <location>
        <begin position="15"/>
        <end position="79"/>
    </location>
</feature>
<dbReference type="Pfam" id="PF02771">
    <property type="entry name" value="Acyl-CoA_dh_N"/>
    <property type="match status" value="1"/>
</dbReference>
<dbReference type="EMBL" id="JABENB010000001">
    <property type="protein sequence ID" value="NNG38289.1"/>
    <property type="molecule type" value="Genomic_DNA"/>
</dbReference>
<dbReference type="InterPro" id="IPR046373">
    <property type="entry name" value="Acyl-CoA_Oxase/DH_mid-dom_sf"/>
</dbReference>
<gene>
    <name evidence="4" type="ORF">HJ588_03245</name>
</gene>
<name>A0A849ACU1_9MICO</name>
<accession>A0A849ACU1</accession>
<dbReference type="Proteomes" id="UP000557772">
    <property type="component" value="Unassembled WGS sequence"/>
</dbReference>
<comment type="caution">
    <text evidence="4">The sequence shown here is derived from an EMBL/GenBank/DDBJ whole genome shotgun (WGS) entry which is preliminary data.</text>
</comment>
<dbReference type="SUPFAM" id="SSF56645">
    <property type="entry name" value="Acyl-CoA dehydrogenase NM domain-like"/>
    <property type="match status" value="1"/>
</dbReference>
<dbReference type="InterPro" id="IPR013107">
    <property type="entry name" value="Acyl-CoA_DH_C"/>
</dbReference>
<dbReference type="Pfam" id="PF08028">
    <property type="entry name" value="Acyl-CoA_dh_2"/>
    <property type="match status" value="1"/>
</dbReference>
<dbReference type="AlphaFoldDB" id="A0A849ACU1"/>
<reference evidence="4 5" key="1">
    <citation type="submission" date="2020-05" db="EMBL/GenBank/DDBJ databases">
        <title>Flexivirga sp. ID2601S isolated from air conditioner.</title>
        <authorList>
            <person name="Kim D.H."/>
        </authorList>
    </citation>
    <scope>NUCLEOTIDE SEQUENCE [LARGE SCALE GENOMIC DNA]</scope>
    <source>
        <strain evidence="4 5">ID2601S</strain>
    </source>
</reference>
<feature type="domain" description="Acyl-CoA dehydrogenase C-terminal" evidence="3">
    <location>
        <begin position="219"/>
        <end position="334"/>
    </location>
</feature>
<evidence type="ECO:0000313" key="5">
    <source>
        <dbReference type="Proteomes" id="UP000557772"/>
    </source>
</evidence>
<dbReference type="GO" id="GO:0050660">
    <property type="term" value="F:flavin adenine dinucleotide binding"/>
    <property type="evidence" value="ECO:0007669"/>
    <property type="project" value="InterPro"/>
</dbReference>
<dbReference type="GO" id="GO:0016787">
    <property type="term" value="F:hydrolase activity"/>
    <property type="evidence" value="ECO:0007669"/>
    <property type="project" value="UniProtKB-KW"/>
</dbReference>
<evidence type="ECO:0000259" key="2">
    <source>
        <dbReference type="Pfam" id="PF02771"/>
    </source>
</evidence>